<dbReference type="Pfam" id="PF02395">
    <property type="entry name" value="Peptidase_S6"/>
    <property type="match status" value="1"/>
</dbReference>
<dbReference type="GO" id="GO:0004252">
    <property type="term" value="F:serine-type endopeptidase activity"/>
    <property type="evidence" value="ECO:0007669"/>
    <property type="project" value="InterPro"/>
</dbReference>
<evidence type="ECO:0000256" key="9">
    <source>
        <dbReference type="ARBA" id="ARBA00023237"/>
    </source>
</evidence>
<evidence type="ECO:0000256" key="8">
    <source>
        <dbReference type="ARBA" id="ARBA00023136"/>
    </source>
</evidence>
<keyword evidence="6" id="KW-0812">Transmembrane</keyword>
<evidence type="ECO:0000256" key="6">
    <source>
        <dbReference type="ARBA" id="ARBA00022692"/>
    </source>
</evidence>
<dbReference type="InterPro" id="IPR011050">
    <property type="entry name" value="Pectin_lyase_fold/virulence"/>
</dbReference>
<evidence type="ECO:0000313" key="12">
    <source>
        <dbReference type="Proteomes" id="UP000256695"/>
    </source>
</evidence>
<keyword evidence="8" id="KW-0472">Membrane</keyword>
<dbReference type="GO" id="GO:0006508">
    <property type="term" value="P:proteolysis"/>
    <property type="evidence" value="ECO:0007669"/>
    <property type="project" value="InterPro"/>
</dbReference>
<dbReference type="RefSeq" id="WP_115578717.1">
    <property type="nucleotide sequence ID" value="NZ_NXLX01000004.1"/>
</dbReference>
<dbReference type="SUPFAM" id="SSF103515">
    <property type="entry name" value="Autotransporter"/>
    <property type="match status" value="1"/>
</dbReference>
<evidence type="ECO:0000313" key="11">
    <source>
        <dbReference type="EMBL" id="RDU74209.1"/>
    </source>
</evidence>
<keyword evidence="7" id="KW-0732">Signal</keyword>
<evidence type="ECO:0000259" key="10">
    <source>
        <dbReference type="PROSITE" id="PS51691"/>
    </source>
</evidence>
<comment type="caution">
    <text evidence="11">The sequence shown here is derived from an EMBL/GenBank/DDBJ whole genome shotgun (WGS) entry which is preliminary data.</text>
</comment>
<dbReference type="InterPro" id="IPR030396">
    <property type="entry name" value="Peptidase_S6_dom"/>
</dbReference>
<dbReference type="InterPro" id="IPR057393">
    <property type="entry name" value="PIC_HAP1_IgA0_b-sol2"/>
</dbReference>
<keyword evidence="9" id="KW-0998">Cell outer membrane</keyword>
<dbReference type="PROSITE" id="PS51691">
    <property type="entry name" value="PEPTIDASE_S6"/>
    <property type="match status" value="1"/>
</dbReference>
<accession>A0A3D8J9R0</accession>
<proteinExistence type="predicted"/>
<sequence length="1300" mass="145464">MKKTLLISSIASSILLSNTTETRFFIQDYIDFGQNKGKYIAGTKGVLFTERNSNTYGDYADRSQYFDITMPDFTGPVDAAGNKTFLGGSYIATAKHVLDVTKVHTFVSPDYTYSLKTREDFEPDRSYARYNKFITSSDPVELLEISPDKPLDTTRYTHFWRSGKGYMQYVTNDNKIYKVGWGTTRHYVTTGGTLNYNGILNDTRLAFNRKNVYFSNMATEGDSGSPMFAWDSYEKKWVAIGFAKDSDMATIVHYTPHRQSDLDSIIAHNTNPTVYLDGKESTWDGTSINNTKSFATTMDKDIVFEGGGTLILTKHIDQKSGGFYFDENQNYTITSDGVKDWAWMGGGVSIGAGTTVTWDIAGYTVNDGLFKVGKGTLHVIKKNISWLNLGDGKVILDTTENTFNHYVLVSGRATLQLAQNKVSAIDTNTLFFSERGGNFDINGNPLSFDKLQASDIGAKIINTGNQATITLTNTSQNAHLYHGQIGDNINISVNQEASKTLAFDGSINNPNGMLTQQNGTLIFQGHPYIHAYLDFDDENLTQNSASQKSQRAAWYGIKETLSQEVLRAPTSLTQNDWEDRVFVFKEITTQNGSIFTLGRNATLLTDLNLIGTSAKFGGDAQIYIDRYDGENVVYKGSNTHEFKQQLTKGVSEKNDSFFYEGNLTLTKNSSLEVQNTSTNPLRFGNFTGTDKASKENGALGSKNVTYQLSIDNTSDAKIAFLELYGAEILGTKNTEAITANNGGNLTVQNLTIHDGTSTIKGETRLIIDKVDSDLTNPKIIFSNLEDKIQLLDKSSITLSKDTILELNTQSIDWKNINYNKTYTLITSKTSISDHRFNKDIVTNSELPSFLILKNIQNKNNIGFTFINKETVLLDQNWFEQYIQQITSTDQNTQSAKNFNQAIKANEKLLKALLETNLKGERIYQDVYLDILIQKASSGDIKGLQTYLNDINSKISKFTTQTSSLLTNSIYTSSQYSYLKNIQSTLQARVALKSKNSLYKKEYLAYEEDTNIVSLSSRSDFTTLSPLRGYLTQENKNKHFWIDTHGGFFSGSYLTFYSLGLSGGYDHTLIAQDEKYLTLGASLHYMFSQYKQNEANTQSHNVIGGLHTQYIYKTHEILFNLYSGGSFGNNHLSSTQKTANSNSIATQAEGYYKYRFDLLKTENSYHAIKPVFGVGYTWLYIPKESFSEFGGADFIQISQANIHNPFIKGGAEYNVATERTQTVFAIFATYNTKSLHERDVFIGTAKSIQYDLNLYPLWIEASFAGSYLITNNFSLKYMLATQYVPQSHYGISGSIGGSWSF</sequence>
<dbReference type="InterPro" id="IPR012332">
    <property type="entry name" value="Autotransporter_pectin_lyase_C"/>
</dbReference>
<dbReference type="GO" id="GO:0009279">
    <property type="term" value="C:cell outer membrane"/>
    <property type="evidence" value="ECO:0007669"/>
    <property type="project" value="UniProtKB-SubCell"/>
</dbReference>
<dbReference type="Proteomes" id="UP000256695">
    <property type="component" value="Unassembled WGS sequence"/>
</dbReference>
<name>A0A3D8J9R0_9HELI</name>
<evidence type="ECO:0000256" key="2">
    <source>
        <dbReference type="ARBA" id="ARBA00004442"/>
    </source>
</evidence>
<keyword evidence="12" id="KW-1185">Reference proteome</keyword>
<dbReference type="PRINTS" id="PR00921">
    <property type="entry name" value="IGASERPTASE"/>
</dbReference>
<evidence type="ECO:0000256" key="7">
    <source>
        <dbReference type="ARBA" id="ARBA00022729"/>
    </source>
</evidence>
<gene>
    <name evidence="11" type="ORF">CQA57_02775</name>
</gene>
<comment type="subcellular location">
    <subcellularLocation>
        <location evidence="1">Cell envelope</location>
    </subcellularLocation>
    <subcellularLocation>
        <location evidence="2">Cell outer membrane</location>
    </subcellularLocation>
    <subcellularLocation>
        <location evidence="3">Secreted</location>
    </subcellularLocation>
</comment>
<evidence type="ECO:0000256" key="5">
    <source>
        <dbReference type="ARBA" id="ARBA00022525"/>
    </source>
</evidence>
<dbReference type="InterPro" id="IPR009003">
    <property type="entry name" value="Peptidase_S1_PA"/>
</dbReference>
<dbReference type="SUPFAM" id="SSF51126">
    <property type="entry name" value="Pectin lyase-like"/>
    <property type="match status" value="1"/>
</dbReference>
<dbReference type="Gene3D" id="2.160.20.20">
    <property type="match status" value="1"/>
</dbReference>
<dbReference type="EMBL" id="NXLX01000004">
    <property type="protein sequence ID" value="RDU74209.1"/>
    <property type="molecule type" value="Genomic_DNA"/>
</dbReference>
<dbReference type="GO" id="GO:0005576">
    <property type="term" value="C:extracellular region"/>
    <property type="evidence" value="ECO:0007669"/>
    <property type="project" value="UniProtKB-SubCell"/>
</dbReference>
<dbReference type="SUPFAM" id="SSF50494">
    <property type="entry name" value="Trypsin-like serine proteases"/>
    <property type="match status" value="1"/>
</dbReference>
<dbReference type="InterPro" id="IPR000710">
    <property type="entry name" value="Peptidase_S6"/>
</dbReference>
<reference evidence="11 12" key="1">
    <citation type="submission" date="2018-04" db="EMBL/GenBank/DDBJ databases">
        <title>Novel Campyloabacter and Helicobacter Species and Strains.</title>
        <authorList>
            <person name="Mannion A.J."/>
            <person name="Shen Z."/>
            <person name="Fox J.G."/>
        </authorList>
    </citation>
    <scope>NUCLEOTIDE SEQUENCE [LARGE SCALE GENOMIC DNA]</scope>
    <source>
        <strain evidence="11 12">MIT 04-9362</strain>
    </source>
</reference>
<dbReference type="OrthoDB" id="5318987at2"/>
<keyword evidence="4" id="KW-1134">Transmembrane beta strand</keyword>
<dbReference type="Gene3D" id="2.40.10.120">
    <property type="match status" value="1"/>
</dbReference>
<dbReference type="InterPro" id="IPR036709">
    <property type="entry name" value="Autotransporte_beta_dom_sf"/>
</dbReference>
<dbReference type="Pfam" id="PF24078">
    <property type="entry name" value="Beta-sol_PIC_HAP1_IgA0_2nd"/>
    <property type="match status" value="1"/>
</dbReference>
<evidence type="ECO:0000256" key="3">
    <source>
        <dbReference type="ARBA" id="ARBA00004613"/>
    </source>
</evidence>
<evidence type="ECO:0000256" key="1">
    <source>
        <dbReference type="ARBA" id="ARBA00004196"/>
    </source>
</evidence>
<protein>
    <recommendedName>
        <fullName evidence="10">Peptidase S6 domain-containing protein</fullName>
    </recommendedName>
</protein>
<evidence type="ECO:0000256" key="4">
    <source>
        <dbReference type="ARBA" id="ARBA00022452"/>
    </source>
</evidence>
<keyword evidence="5" id="KW-0964">Secreted</keyword>
<organism evidence="11 12">
    <name type="scientific">Helicobacter anseris</name>
    <dbReference type="NCBI Taxonomy" id="375926"/>
    <lineage>
        <taxon>Bacteria</taxon>
        <taxon>Pseudomonadati</taxon>
        <taxon>Campylobacterota</taxon>
        <taxon>Epsilonproteobacteria</taxon>
        <taxon>Campylobacterales</taxon>
        <taxon>Helicobacteraceae</taxon>
        <taxon>Helicobacter</taxon>
    </lineage>
</organism>
<feature type="domain" description="Peptidase S6" evidence="10">
    <location>
        <begin position="18"/>
        <end position="264"/>
    </location>
</feature>